<comment type="catalytic activity">
    <reaction evidence="2">
        <text>a 3'-end 2',3'-cyclophospho-ribonucleotide-RNA + H2O = a 3'-end 2'-phospho-ribonucleotide-RNA + H(+)</text>
        <dbReference type="Rhea" id="RHEA:11828"/>
        <dbReference type="Rhea" id="RHEA-COMP:10464"/>
        <dbReference type="Rhea" id="RHEA-COMP:17353"/>
        <dbReference type="ChEBI" id="CHEBI:15377"/>
        <dbReference type="ChEBI" id="CHEBI:15378"/>
        <dbReference type="ChEBI" id="CHEBI:83064"/>
        <dbReference type="ChEBI" id="CHEBI:173113"/>
        <dbReference type="EC" id="3.1.4.58"/>
    </reaction>
</comment>
<feature type="active site" description="Proton acceptor" evidence="2">
    <location>
        <position position="125"/>
    </location>
</feature>
<dbReference type="Gene3D" id="3.90.1140.10">
    <property type="entry name" value="Cyclic phosphodiesterase"/>
    <property type="match status" value="1"/>
</dbReference>
<feature type="short sequence motif" description="HXTX 2" evidence="2">
    <location>
        <begin position="125"/>
        <end position="128"/>
    </location>
</feature>
<dbReference type="PANTHER" id="PTHR35561">
    <property type="entry name" value="RNA 2',3'-CYCLIC PHOSPHODIESTERASE"/>
    <property type="match status" value="1"/>
</dbReference>
<evidence type="ECO:0000256" key="2">
    <source>
        <dbReference type="HAMAP-Rule" id="MF_01940"/>
    </source>
</evidence>
<dbReference type="Proteomes" id="UP000240996">
    <property type="component" value="Unassembled WGS sequence"/>
</dbReference>
<dbReference type="SUPFAM" id="SSF55144">
    <property type="entry name" value="LigT-like"/>
    <property type="match status" value="1"/>
</dbReference>
<keyword evidence="3" id="KW-0436">Ligase</keyword>
<organism evidence="3 4">
    <name type="scientific">Sphingomonas aerolata</name>
    <dbReference type="NCBI Taxonomy" id="185951"/>
    <lineage>
        <taxon>Bacteria</taxon>
        <taxon>Pseudomonadati</taxon>
        <taxon>Pseudomonadota</taxon>
        <taxon>Alphaproteobacteria</taxon>
        <taxon>Sphingomonadales</taxon>
        <taxon>Sphingomonadaceae</taxon>
        <taxon>Sphingomonas</taxon>
    </lineage>
</organism>
<dbReference type="InterPro" id="IPR009097">
    <property type="entry name" value="Cyclic_Pdiesterase"/>
</dbReference>
<dbReference type="EC" id="3.1.4.58" evidence="2"/>
<comment type="caution">
    <text evidence="3">The sequence shown here is derived from an EMBL/GenBank/DDBJ whole genome shotgun (WGS) entry which is preliminary data.</text>
</comment>
<dbReference type="GO" id="GO:0004113">
    <property type="term" value="F:2',3'-cyclic-nucleotide 3'-phosphodiesterase activity"/>
    <property type="evidence" value="ECO:0007669"/>
    <property type="project" value="InterPro"/>
</dbReference>
<protein>
    <recommendedName>
        <fullName evidence="2">RNA 2',3'-cyclic phosphodiesterase</fullName>
        <shortName evidence="2">RNA 2',3'-CPDase</shortName>
        <ecNumber evidence="2">3.1.4.58</ecNumber>
    </recommendedName>
</protein>
<accession>A0A2T4YMJ1</accession>
<keyword evidence="1 2" id="KW-0378">Hydrolase</keyword>
<evidence type="ECO:0000256" key="1">
    <source>
        <dbReference type="ARBA" id="ARBA00022801"/>
    </source>
</evidence>
<reference evidence="3 4" key="1">
    <citation type="submission" date="2018-04" db="EMBL/GenBank/DDBJ databases">
        <title>Genomic Encyclopedia of Type Strains, Phase III (KMG-III): the genomes of soil and plant-associated and newly described type strains.</title>
        <authorList>
            <person name="Whitman W."/>
        </authorList>
    </citation>
    <scope>NUCLEOTIDE SEQUENCE [LARGE SCALE GENOMIC DNA]</scope>
    <source>
        <strain evidence="3 4">NW12</strain>
    </source>
</reference>
<dbReference type="AlphaFoldDB" id="A0A2T4YMJ1"/>
<keyword evidence="4" id="KW-1185">Reference proteome</keyword>
<dbReference type="InterPro" id="IPR004175">
    <property type="entry name" value="RNA_CPDase"/>
</dbReference>
<feature type="active site" description="Proton donor" evidence="2">
    <location>
        <position position="37"/>
    </location>
</feature>
<dbReference type="RefSeq" id="WP_042467069.1">
    <property type="nucleotide sequence ID" value="NZ_PZZN01000003.1"/>
</dbReference>
<dbReference type="GO" id="GO:0016874">
    <property type="term" value="F:ligase activity"/>
    <property type="evidence" value="ECO:0007669"/>
    <property type="project" value="UniProtKB-KW"/>
</dbReference>
<evidence type="ECO:0000313" key="3">
    <source>
        <dbReference type="EMBL" id="PTM44620.1"/>
    </source>
</evidence>
<evidence type="ECO:0000313" key="4">
    <source>
        <dbReference type="Proteomes" id="UP000240996"/>
    </source>
</evidence>
<dbReference type="NCBIfam" id="TIGR02258">
    <property type="entry name" value="2_5_ligase"/>
    <property type="match status" value="1"/>
</dbReference>
<name>A0A2T4YMJ1_9SPHN</name>
<comment type="function">
    <text evidence="2">Hydrolyzes RNA 2',3'-cyclic phosphodiester to an RNA 2'-phosphomonoester.</text>
</comment>
<sequence>MLRLFLALRPPLPIREMLFDLMDGIGGARWQDDEQLHVTTRFLGEVDPRLADDIVTEIDRLRLSLTPAAPTVALHAVGQFASRGRTDTLWAGVTPHAALTALHRKVDQAVVRAGLPPDRRAYLPHVTLARLPRSLGTSPEIDGWIARHAGLASAPFAMTHLTLYQSHLGRDGAWYEPLLRWPLEPDAGTAGDFGGFASDQ</sequence>
<dbReference type="GO" id="GO:0008664">
    <property type="term" value="F:RNA 2',3'-cyclic 3'-phosphodiesterase activity"/>
    <property type="evidence" value="ECO:0007669"/>
    <property type="project" value="UniProtKB-EC"/>
</dbReference>
<gene>
    <name evidence="3" type="ORF">C8J24_2827</name>
</gene>
<dbReference type="Pfam" id="PF13563">
    <property type="entry name" value="2_5_RNA_ligase2"/>
    <property type="match status" value="1"/>
</dbReference>
<dbReference type="PANTHER" id="PTHR35561:SF1">
    <property type="entry name" value="RNA 2',3'-CYCLIC PHOSPHODIESTERASE"/>
    <property type="match status" value="1"/>
</dbReference>
<feature type="short sequence motif" description="HXTX 1" evidence="2">
    <location>
        <begin position="37"/>
        <end position="40"/>
    </location>
</feature>
<comment type="similarity">
    <text evidence="2">Belongs to the 2H phosphoesterase superfamily. ThpR family.</text>
</comment>
<dbReference type="HAMAP" id="MF_01940">
    <property type="entry name" value="RNA_CPDase"/>
    <property type="match status" value="1"/>
</dbReference>
<proteinExistence type="inferred from homology"/>
<dbReference type="EMBL" id="PZZN01000003">
    <property type="protein sequence ID" value="PTM44620.1"/>
    <property type="molecule type" value="Genomic_DNA"/>
</dbReference>